<dbReference type="EMBL" id="WUUU01000053">
    <property type="protein sequence ID" value="MXR20638.1"/>
    <property type="molecule type" value="Genomic_DNA"/>
</dbReference>
<sequence>MVTRRHALASLAAASGTVGLSGCGSVLSRQAAEEPDLELDENPHDVPARQHAWNGALREDEHGNDVPAKHYRVALLSLRGPPSVDDARTVERALRGIEADHDWGPDGVLHTLAWGSGYFALIDALERSPLTHPRVLSRVDDPDLQRFDAALVLAADDADRLQDVEREQFRRDTGSRLGAVFERTGTRTGFIGEGLPADFGDAAGADDVPIPEDAPMFTGFRSFRSDTQASEDHVTIDSGDFAGGTTMHLSHIALSLDRWYSMAEDERVARMFSPEFSSADVEDLTTSVPFDGDVPSSVAEHGVAGHHEKVARARNDGGPVILRRDFNSADGREPSVHFLSLQASLSDFRHTRRSMNGWYLRDEHSDVTDRRNNGLLSILRTTARANFYVPPRENRAFPLL</sequence>
<keyword evidence="2" id="KW-1185">Reference proteome</keyword>
<dbReference type="InterPro" id="IPR011008">
    <property type="entry name" value="Dimeric_a/b-barrel"/>
</dbReference>
<comment type="caution">
    <text evidence="1">The sequence shown here is derived from an EMBL/GenBank/DDBJ whole genome shotgun (WGS) entry which is preliminary data.</text>
</comment>
<dbReference type="PROSITE" id="PS51318">
    <property type="entry name" value="TAT"/>
    <property type="match status" value="1"/>
</dbReference>
<reference evidence="1 2" key="1">
    <citation type="submission" date="2019-12" db="EMBL/GenBank/DDBJ databases">
        <title>Isolation and characterization of three novel carbon monoxide-oxidizing members of Halobacteria from salione crusts and soils.</title>
        <authorList>
            <person name="Myers M.R."/>
            <person name="King G.M."/>
        </authorList>
    </citation>
    <scope>NUCLEOTIDE SEQUENCE [LARGE SCALE GENOMIC DNA]</scope>
    <source>
        <strain evidence="1 2">PCN9</strain>
    </source>
</reference>
<dbReference type="RefSeq" id="WP_159526173.1">
    <property type="nucleotide sequence ID" value="NZ_WUUU01000053.1"/>
</dbReference>
<dbReference type="PROSITE" id="PS51257">
    <property type="entry name" value="PROKAR_LIPOPROTEIN"/>
    <property type="match status" value="1"/>
</dbReference>
<dbReference type="OrthoDB" id="212084at2157"/>
<dbReference type="AlphaFoldDB" id="A0A6B0SGC5"/>
<evidence type="ECO:0000313" key="2">
    <source>
        <dbReference type="Proteomes" id="UP000471521"/>
    </source>
</evidence>
<accession>A0A6B0SGC5</accession>
<proteinExistence type="predicted"/>
<gene>
    <name evidence="1" type="ORF">GRX66_08450</name>
</gene>
<dbReference type="SUPFAM" id="SSF54909">
    <property type="entry name" value="Dimeric alpha+beta barrel"/>
    <property type="match status" value="1"/>
</dbReference>
<evidence type="ECO:0008006" key="3">
    <source>
        <dbReference type="Google" id="ProtNLM"/>
    </source>
</evidence>
<evidence type="ECO:0000313" key="1">
    <source>
        <dbReference type="EMBL" id="MXR20638.1"/>
    </source>
</evidence>
<dbReference type="Pfam" id="PF24152">
    <property type="entry name" value="DUF7405"/>
    <property type="match status" value="1"/>
</dbReference>
<name>A0A6B0SGC5_9EURY</name>
<organism evidence="1 2">
    <name type="scientific">Halobacterium bonnevillei</name>
    <dbReference type="NCBI Taxonomy" id="2692200"/>
    <lineage>
        <taxon>Archaea</taxon>
        <taxon>Methanobacteriati</taxon>
        <taxon>Methanobacteriota</taxon>
        <taxon>Stenosarchaea group</taxon>
        <taxon>Halobacteria</taxon>
        <taxon>Halobacteriales</taxon>
        <taxon>Halobacteriaceae</taxon>
        <taxon>Halobacterium</taxon>
    </lineage>
</organism>
<dbReference type="Proteomes" id="UP000471521">
    <property type="component" value="Unassembled WGS sequence"/>
</dbReference>
<protein>
    <recommendedName>
        <fullName evidence="3">Tat pathway signal protein</fullName>
    </recommendedName>
</protein>
<dbReference type="InterPro" id="IPR006311">
    <property type="entry name" value="TAT_signal"/>
</dbReference>
<dbReference type="InterPro" id="IPR055828">
    <property type="entry name" value="DUF7405"/>
</dbReference>